<name>A0A1F7XVF7_9BACT</name>
<protein>
    <recommendedName>
        <fullName evidence="5">Non-canonical purine NTP pyrophosphatase</fullName>
    </recommendedName>
</protein>
<dbReference type="InterPro" id="IPR029001">
    <property type="entry name" value="ITPase-like_fam"/>
</dbReference>
<dbReference type="Pfam" id="PF01725">
    <property type="entry name" value="Ham1p_like"/>
    <property type="match status" value="1"/>
</dbReference>
<dbReference type="GO" id="GO:0047429">
    <property type="term" value="F:nucleoside triphosphate diphosphatase activity"/>
    <property type="evidence" value="ECO:0007669"/>
    <property type="project" value="InterPro"/>
</dbReference>
<gene>
    <name evidence="3" type="ORF">A2685_01540</name>
</gene>
<evidence type="ECO:0000313" key="4">
    <source>
        <dbReference type="Proteomes" id="UP000178446"/>
    </source>
</evidence>
<dbReference type="AlphaFoldDB" id="A0A1F7XVF7"/>
<dbReference type="PANTHER" id="PTHR11067">
    <property type="entry name" value="INOSINE TRIPHOSPHATE PYROPHOSPHATASE/HAM1 PROTEIN"/>
    <property type="match status" value="1"/>
</dbReference>
<dbReference type="Proteomes" id="UP000178446">
    <property type="component" value="Unassembled WGS sequence"/>
</dbReference>
<reference evidence="3 4" key="1">
    <citation type="journal article" date="2016" name="Nat. Commun.">
        <title>Thousands of microbial genomes shed light on interconnected biogeochemical processes in an aquifer system.</title>
        <authorList>
            <person name="Anantharaman K."/>
            <person name="Brown C.T."/>
            <person name="Hug L.A."/>
            <person name="Sharon I."/>
            <person name="Castelle C.J."/>
            <person name="Probst A.J."/>
            <person name="Thomas B.C."/>
            <person name="Singh A."/>
            <person name="Wilkins M.J."/>
            <person name="Karaoz U."/>
            <person name="Brodie E.L."/>
            <person name="Williams K.H."/>
            <person name="Hubbard S.S."/>
            <person name="Banfield J.F."/>
        </authorList>
    </citation>
    <scope>NUCLEOTIDE SEQUENCE [LARGE SCALE GENOMIC DNA]</scope>
</reference>
<evidence type="ECO:0000256" key="2">
    <source>
        <dbReference type="ARBA" id="ARBA00022801"/>
    </source>
</evidence>
<proteinExistence type="inferred from homology"/>
<comment type="similarity">
    <text evidence="1">Belongs to the HAM1 NTPase family.</text>
</comment>
<sequence length="189" mass="21465">MKTIVYVTGNPYKFQVAQKSFENSDINVVQQEMETPEIQSTDVKEIASYSAKWAAEKLGKPVVLTDAGYYIKALNGFPGPFIKYINQWLTAEYILKLIEAKKDRTVEVVVCLAYCEPVSEPVTFVSTFRGTIAQKAVRTDKAGSTSINEIFIPDGYNKVETEISREEMVKFWSKGETYWNALRDFLNSQ</sequence>
<dbReference type="EMBL" id="MGGB01000027">
    <property type="protein sequence ID" value="OGM18960.1"/>
    <property type="molecule type" value="Genomic_DNA"/>
</dbReference>
<dbReference type="Gene3D" id="3.90.950.10">
    <property type="match status" value="1"/>
</dbReference>
<dbReference type="GO" id="GO:0009143">
    <property type="term" value="P:nucleoside triphosphate catabolic process"/>
    <property type="evidence" value="ECO:0007669"/>
    <property type="project" value="InterPro"/>
</dbReference>
<evidence type="ECO:0000313" key="3">
    <source>
        <dbReference type="EMBL" id="OGM18960.1"/>
    </source>
</evidence>
<evidence type="ECO:0008006" key="5">
    <source>
        <dbReference type="Google" id="ProtNLM"/>
    </source>
</evidence>
<dbReference type="PANTHER" id="PTHR11067:SF9">
    <property type="entry name" value="INOSINE TRIPHOSPHATE PYROPHOSPHATASE"/>
    <property type="match status" value="1"/>
</dbReference>
<dbReference type="InterPro" id="IPR002637">
    <property type="entry name" value="RdgB/HAM1"/>
</dbReference>
<organism evidence="3 4">
    <name type="scientific">Candidatus Woesebacteria bacterium RIFCSPHIGHO2_01_FULL_37_10</name>
    <dbReference type="NCBI Taxonomy" id="1802489"/>
    <lineage>
        <taxon>Bacteria</taxon>
        <taxon>Candidatus Woeseibacteriota</taxon>
    </lineage>
</organism>
<accession>A0A1F7XVF7</accession>
<comment type="caution">
    <text evidence="3">The sequence shown here is derived from an EMBL/GenBank/DDBJ whole genome shotgun (WGS) entry which is preliminary data.</text>
</comment>
<dbReference type="GO" id="GO:0005737">
    <property type="term" value="C:cytoplasm"/>
    <property type="evidence" value="ECO:0007669"/>
    <property type="project" value="TreeGrafter"/>
</dbReference>
<keyword evidence="2" id="KW-0378">Hydrolase</keyword>
<dbReference type="SUPFAM" id="SSF52972">
    <property type="entry name" value="ITPase-like"/>
    <property type="match status" value="1"/>
</dbReference>
<evidence type="ECO:0000256" key="1">
    <source>
        <dbReference type="ARBA" id="ARBA00008023"/>
    </source>
</evidence>